<dbReference type="CDD" id="cd03467">
    <property type="entry name" value="Rieske"/>
    <property type="match status" value="1"/>
</dbReference>
<dbReference type="GO" id="GO:0008942">
    <property type="term" value="F:nitrite reductase [NAD(P)H] activity"/>
    <property type="evidence" value="ECO:0007669"/>
    <property type="project" value="InterPro"/>
</dbReference>
<dbReference type="PROSITE" id="PS51296">
    <property type="entry name" value="RIESKE"/>
    <property type="match status" value="1"/>
</dbReference>
<accession>A0A8T2T092</accession>
<dbReference type="AlphaFoldDB" id="A0A8T2T092"/>
<dbReference type="Pfam" id="PF13806">
    <property type="entry name" value="Rieske_2"/>
    <property type="match status" value="1"/>
</dbReference>
<keyword evidence="7" id="KW-0534">Nitrate assimilation</keyword>
<dbReference type="InterPro" id="IPR017941">
    <property type="entry name" value="Rieske_2Fe-2S"/>
</dbReference>
<keyword evidence="3" id="KW-0809">Transit peptide</keyword>
<dbReference type="Gene3D" id="2.102.10.10">
    <property type="entry name" value="Rieske [2Fe-2S] iron-sulphur domain"/>
    <property type="match status" value="1"/>
</dbReference>
<evidence type="ECO:0000256" key="5">
    <source>
        <dbReference type="ARBA" id="ARBA00023004"/>
    </source>
</evidence>
<keyword evidence="2" id="KW-0479">Metal-binding</keyword>
<evidence type="ECO:0000256" key="8">
    <source>
        <dbReference type="SAM" id="MobiDB-lite"/>
    </source>
</evidence>
<dbReference type="PANTHER" id="PTHR43456">
    <property type="entry name" value="RIESKE (2FE-2S) DOMAIN-CONTAINING PROTEIN"/>
    <property type="match status" value="1"/>
</dbReference>
<sequence length="295" mass="32059">MAMATGSAVHIGSVPCHEGSSGPSLVKSIDGRTRVLRRTPSVLLSSSSVAAARPRQKSNFGVYCSVGEGTSSSVSTSEIQDEQDGESWVPVIPLTALPKGERRLVRQDGLDVLLLWYKGEILAIENTSPAEGAYSEGFVNAKLTQDGCIVCPSTDSTFDLKTGEIKEWFPSNPVLRVLTPPLRKLVTYPVKVDPEYIYINMVSSGDAAEIVFGGQTQAGKSASSVEVEEVRMVVDEEEMGFGFTLENELINGRSAMLGFTVLLIFELLTGKGFLKGIGFLDFLYRYLPNFPILRY</sequence>
<keyword evidence="1" id="KW-0001">2Fe-2S</keyword>
<evidence type="ECO:0000313" key="11">
    <source>
        <dbReference type="Proteomes" id="UP000825935"/>
    </source>
</evidence>
<keyword evidence="11" id="KW-1185">Reference proteome</keyword>
<evidence type="ECO:0000256" key="1">
    <source>
        <dbReference type="ARBA" id="ARBA00022714"/>
    </source>
</evidence>
<dbReference type="SUPFAM" id="SSF50022">
    <property type="entry name" value="ISP domain"/>
    <property type="match status" value="1"/>
</dbReference>
<dbReference type="GO" id="GO:0051537">
    <property type="term" value="F:2 iron, 2 sulfur cluster binding"/>
    <property type="evidence" value="ECO:0007669"/>
    <property type="project" value="UniProtKB-KW"/>
</dbReference>
<organism evidence="10 11">
    <name type="scientific">Ceratopteris richardii</name>
    <name type="common">Triangle waterfern</name>
    <dbReference type="NCBI Taxonomy" id="49495"/>
    <lineage>
        <taxon>Eukaryota</taxon>
        <taxon>Viridiplantae</taxon>
        <taxon>Streptophyta</taxon>
        <taxon>Embryophyta</taxon>
        <taxon>Tracheophyta</taxon>
        <taxon>Polypodiopsida</taxon>
        <taxon>Polypodiidae</taxon>
        <taxon>Polypodiales</taxon>
        <taxon>Pteridineae</taxon>
        <taxon>Pteridaceae</taxon>
        <taxon>Parkerioideae</taxon>
        <taxon>Ceratopteris</taxon>
    </lineage>
</organism>
<dbReference type="OrthoDB" id="1910064at2759"/>
<feature type="domain" description="Rieske" evidence="9">
    <location>
        <begin position="88"/>
        <end position="199"/>
    </location>
</feature>
<dbReference type="PANTHER" id="PTHR43456:SF2">
    <property type="entry name" value="RIESKE (2FE-2S) DOMAIN-CONTAINING PROTEIN"/>
    <property type="match status" value="1"/>
</dbReference>
<evidence type="ECO:0000259" key="9">
    <source>
        <dbReference type="PROSITE" id="PS51296"/>
    </source>
</evidence>
<gene>
    <name evidence="10" type="ORF">KP509_16G079700</name>
</gene>
<dbReference type="GO" id="GO:0046872">
    <property type="term" value="F:metal ion binding"/>
    <property type="evidence" value="ECO:0007669"/>
    <property type="project" value="UniProtKB-KW"/>
</dbReference>
<dbReference type="EMBL" id="CM035421">
    <property type="protein sequence ID" value="KAH7388521.1"/>
    <property type="molecule type" value="Genomic_DNA"/>
</dbReference>
<name>A0A8T2T092_CERRI</name>
<dbReference type="Proteomes" id="UP000825935">
    <property type="component" value="Chromosome 16"/>
</dbReference>
<evidence type="ECO:0000256" key="7">
    <source>
        <dbReference type="ARBA" id="ARBA00023063"/>
    </source>
</evidence>
<keyword evidence="6" id="KW-0411">Iron-sulfur</keyword>
<reference evidence="10" key="1">
    <citation type="submission" date="2021-08" db="EMBL/GenBank/DDBJ databases">
        <title>WGS assembly of Ceratopteris richardii.</title>
        <authorList>
            <person name="Marchant D.B."/>
            <person name="Chen G."/>
            <person name="Jenkins J."/>
            <person name="Shu S."/>
            <person name="Leebens-Mack J."/>
            <person name="Grimwood J."/>
            <person name="Schmutz J."/>
            <person name="Soltis P."/>
            <person name="Soltis D."/>
            <person name="Chen Z.-H."/>
        </authorList>
    </citation>
    <scope>NUCLEOTIDE SEQUENCE</scope>
    <source>
        <strain evidence="10">Whitten #5841</strain>
        <tissue evidence="10">Leaf</tissue>
    </source>
</reference>
<comment type="caution">
    <text evidence="10">The sequence shown here is derived from an EMBL/GenBank/DDBJ whole genome shotgun (WGS) entry which is preliminary data.</text>
</comment>
<keyword evidence="5" id="KW-0408">Iron</keyword>
<keyword evidence="4" id="KW-0560">Oxidoreductase</keyword>
<evidence type="ECO:0000256" key="4">
    <source>
        <dbReference type="ARBA" id="ARBA00023002"/>
    </source>
</evidence>
<feature type="region of interest" description="Disordered" evidence="8">
    <location>
        <begin position="1"/>
        <end position="29"/>
    </location>
</feature>
<evidence type="ECO:0000256" key="2">
    <source>
        <dbReference type="ARBA" id="ARBA00022723"/>
    </source>
</evidence>
<evidence type="ECO:0000256" key="6">
    <source>
        <dbReference type="ARBA" id="ARBA00023014"/>
    </source>
</evidence>
<evidence type="ECO:0000313" key="10">
    <source>
        <dbReference type="EMBL" id="KAH7388521.1"/>
    </source>
</evidence>
<dbReference type="GO" id="GO:0042128">
    <property type="term" value="P:nitrate assimilation"/>
    <property type="evidence" value="ECO:0007669"/>
    <property type="project" value="UniProtKB-KW"/>
</dbReference>
<dbReference type="SUPFAM" id="SSF103511">
    <property type="entry name" value="Chlorophyll a-b binding protein"/>
    <property type="match status" value="1"/>
</dbReference>
<dbReference type="InterPro" id="IPR012748">
    <property type="entry name" value="Rieske-like_NirD"/>
</dbReference>
<protein>
    <recommendedName>
        <fullName evidence="9">Rieske domain-containing protein</fullName>
    </recommendedName>
</protein>
<evidence type="ECO:0000256" key="3">
    <source>
        <dbReference type="ARBA" id="ARBA00022946"/>
    </source>
</evidence>
<proteinExistence type="predicted"/>
<dbReference type="OMA" id="TDDQNIY"/>
<dbReference type="InterPro" id="IPR036922">
    <property type="entry name" value="Rieske_2Fe-2S_sf"/>
</dbReference>